<organism evidence="2 3">
    <name type="scientific">Ewingella americana (strain ATCC 33852 / DSM 4580 / CCUG 14506 / JCM 5911 / LMG 7869 / NCTC 12157 / CDC 1468-78)</name>
    <dbReference type="NCBI Taxonomy" id="910964"/>
    <lineage>
        <taxon>Bacteria</taxon>
        <taxon>Pseudomonadati</taxon>
        <taxon>Pseudomonadota</taxon>
        <taxon>Gammaproteobacteria</taxon>
        <taxon>Enterobacterales</taxon>
        <taxon>Yersiniaceae</taxon>
        <taxon>Ewingella</taxon>
    </lineage>
</organism>
<dbReference type="eggNOG" id="ENOG50320SA">
    <property type="taxonomic scope" value="Bacteria"/>
</dbReference>
<protein>
    <submittedName>
        <fullName evidence="2">Putative glycoprotein-receptor</fullName>
    </submittedName>
</protein>
<dbReference type="GeneID" id="78379939"/>
<name>A0A085GEB8_EWIA3</name>
<feature type="signal peptide" evidence="1">
    <location>
        <begin position="1"/>
        <end position="24"/>
    </location>
</feature>
<evidence type="ECO:0000313" key="2">
    <source>
        <dbReference type="EMBL" id="KFC82063.1"/>
    </source>
</evidence>
<proteinExistence type="predicted"/>
<dbReference type="AlphaFoldDB" id="A0A085GEB8"/>
<sequence>MKALKTVLLAIAASGVLVAGGAQANNLLSSLQDAANQQLNGSNGATAGSGANSGASLMSLLNGSDSALTSKSATNVAGVLQYCVKNNVLSQASTENVKDKLLSKLGIESAAGAQSQDYQNGLGGLLQTGKGQNVDLNNLGNGLSQVKEKVKQKACDVVLKQAKSFI</sequence>
<dbReference type="STRING" id="910964.GEAM_1592"/>
<dbReference type="RefSeq" id="WP_034790298.1">
    <property type="nucleotide sequence ID" value="NZ_JMPJ01000044.1"/>
</dbReference>
<gene>
    <name evidence="2" type="ORF">GEAM_1592</name>
</gene>
<keyword evidence="1" id="KW-0732">Signal</keyword>
<dbReference type="Pfam" id="PF10696">
    <property type="entry name" value="DUF2501"/>
    <property type="match status" value="1"/>
</dbReference>
<dbReference type="Proteomes" id="UP000028640">
    <property type="component" value="Unassembled WGS sequence"/>
</dbReference>
<evidence type="ECO:0000313" key="3">
    <source>
        <dbReference type="Proteomes" id="UP000028640"/>
    </source>
</evidence>
<dbReference type="OrthoDB" id="8565817at2"/>
<evidence type="ECO:0000256" key="1">
    <source>
        <dbReference type="SAM" id="SignalP"/>
    </source>
</evidence>
<keyword evidence="3" id="KW-1185">Reference proteome</keyword>
<comment type="caution">
    <text evidence="2">The sequence shown here is derived from an EMBL/GenBank/DDBJ whole genome shotgun (WGS) entry which is preliminary data.</text>
</comment>
<keyword evidence="2" id="KW-0675">Receptor</keyword>
<dbReference type="EMBL" id="JMPJ01000044">
    <property type="protein sequence ID" value="KFC82063.1"/>
    <property type="molecule type" value="Genomic_DNA"/>
</dbReference>
<feature type="chain" id="PRO_5001791168" evidence="1">
    <location>
        <begin position="25"/>
        <end position="166"/>
    </location>
</feature>
<reference evidence="2 3" key="1">
    <citation type="submission" date="2014-05" db="EMBL/GenBank/DDBJ databases">
        <title>ATOL: Assembling a taxonomically balanced genome-scale reconstruction of the evolutionary history of the Enterobacteriaceae.</title>
        <authorList>
            <person name="Plunkett G.III."/>
            <person name="Neeno-Eckwall E.C."/>
            <person name="Glasner J.D."/>
            <person name="Perna N.T."/>
        </authorList>
    </citation>
    <scope>NUCLEOTIDE SEQUENCE [LARGE SCALE GENOMIC DNA]</scope>
    <source>
        <strain evidence="2 3">ATCC 33852</strain>
    </source>
</reference>
<accession>A0A085GEB8</accession>
<dbReference type="InterPro" id="IPR019637">
    <property type="entry name" value="DUF2501"/>
</dbReference>